<dbReference type="Gene3D" id="1.10.3210.10">
    <property type="entry name" value="Hypothetical protein af1432"/>
    <property type="match status" value="1"/>
</dbReference>
<dbReference type="PANTHER" id="PTHR11373">
    <property type="entry name" value="DEOXYNUCLEOSIDE TRIPHOSPHATE TRIPHOSPHOHYDROLASE"/>
    <property type="match status" value="1"/>
</dbReference>
<gene>
    <name evidence="2" type="ORF">Din_013059</name>
</gene>
<dbReference type="Pfam" id="PF19276">
    <property type="entry name" value="HD_assoc_2"/>
    <property type="match status" value="1"/>
</dbReference>
<evidence type="ECO:0000313" key="2">
    <source>
        <dbReference type="EMBL" id="MPA43618.1"/>
    </source>
</evidence>
<dbReference type="InterPro" id="IPR003607">
    <property type="entry name" value="HD/PDEase_dom"/>
</dbReference>
<accession>A0A5B6ZIZ0</accession>
<dbReference type="SMART" id="SM00471">
    <property type="entry name" value="HDc"/>
    <property type="match status" value="1"/>
</dbReference>
<dbReference type="FunFam" id="1.10.3210.10:FF:000017">
    <property type="entry name" value="Deoxynucleoside triphosphate triphosphohydrolase SAMHD1"/>
    <property type="match status" value="1"/>
</dbReference>
<feature type="domain" description="HD" evidence="1">
    <location>
        <begin position="75"/>
        <end position="213"/>
    </location>
</feature>
<sequence length="470" mass="54565">MGAYCNDDFTFSTNYNFASSHDLRFSKHVHDNVHGNIYLDPLFLKFIDTEQFQRLRDLKQLGMAHMVYPGAVHSRFEHSLGVYWLAGEAVHKLKAHQGLELGIDHFDIQTVKLAGLLHDVGHGPFSHLFEREFLPQVLKGSKWSHEQMSVKMVDYIVDEHHIEIDSESIKRVKEMILASSEFALPKSTKEKHFLYDIVANGRNGIDVDKFDYIVRDCRACGLGCNFQFQRLMETMRVLGDEICYRAKDYLTIHKLFGTRADLYRTVYTHAKVKAIELMVVDALLKANDYLDIAAHVHDPSQYWKLDDTIIKTIETAPDQELKESRDLILRIRRRDLYQFCNEYAVPKDKMENFKDVTAQDIVCSQKNGVILREEDVAVSNVRIDLTRGRHNPLESIKFFKDYESEEKFSIPDDRISHLLPTSYQDMIVRVYAKKPELVGVISEAFENFQLKTYGIKAQVHATPEKKKRRI</sequence>
<dbReference type="GO" id="GO:0005634">
    <property type="term" value="C:nucleus"/>
    <property type="evidence" value="ECO:0007669"/>
    <property type="project" value="TreeGrafter"/>
</dbReference>
<reference evidence="2" key="1">
    <citation type="submission" date="2019-08" db="EMBL/GenBank/DDBJ databases">
        <title>Reference gene set and small RNA set construction with multiple tissues from Davidia involucrata Baill.</title>
        <authorList>
            <person name="Yang H."/>
            <person name="Zhou C."/>
            <person name="Li G."/>
            <person name="Wang J."/>
            <person name="Gao P."/>
            <person name="Wang M."/>
            <person name="Wang R."/>
            <person name="Zhao Y."/>
        </authorList>
    </citation>
    <scope>NUCLEOTIDE SEQUENCE</scope>
    <source>
        <tissue evidence="2">Mixed with DoveR01_LX</tissue>
    </source>
</reference>
<dbReference type="InterPro" id="IPR045509">
    <property type="entry name" value="HD_assoc_2"/>
</dbReference>
<name>A0A5B6ZIZ0_DAVIN</name>
<dbReference type="FunFam" id="3.30.70.2760:FF:000001">
    <property type="entry name" value="Metal-dependent phosphohydrolase HD domain-containing protein"/>
    <property type="match status" value="1"/>
</dbReference>
<dbReference type="SUPFAM" id="SSF109604">
    <property type="entry name" value="HD-domain/PDEase-like"/>
    <property type="match status" value="1"/>
</dbReference>
<dbReference type="InterPro" id="IPR050135">
    <property type="entry name" value="dGTPase-like"/>
</dbReference>
<dbReference type="CDD" id="cd00077">
    <property type="entry name" value="HDc"/>
    <property type="match status" value="1"/>
</dbReference>
<organism evidence="2">
    <name type="scientific">Davidia involucrata</name>
    <name type="common">Dove tree</name>
    <dbReference type="NCBI Taxonomy" id="16924"/>
    <lineage>
        <taxon>Eukaryota</taxon>
        <taxon>Viridiplantae</taxon>
        <taxon>Streptophyta</taxon>
        <taxon>Embryophyta</taxon>
        <taxon>Tracheophyta</taxon>
        <taxon>Spermatophyta</taxon>
        <taxon>Magnoliopsida</taxon>
        <taxon>eudicotyledons</taxon>
        <taxon>Gunneridae</taxon>
        <taxon>Pentapetalae</taxon>
        <taxon>asterids</taxon>
        <taxon>Cornales</taxon>
        <taxon>Nyssaceae</taxon>
        <taxon>Davidia</taxon>
    </lineage>
</organism>
<proteinExistence type="predicted"/>
<dbReference type="InterPro" id="IPR006674">
    <property type="entry name" value="HD_domain"/>
</dbReference>
<dbReference type="PROSITE" id="PS51831">
    <property type="entry name" value="HD"/>
    <property type="match status" value="1"/>
</dbReference>
<protein>
    <recommendedName>
        <fullName evidence="1">HD domain-containing protein</fullName>
    </recommendedName>
</protein>
<dbReference type="GO" id="GO:0008832">
    <property type="term" value="F:dGTPase activity"/>
    <property type="evidence" value="ECO:0007669"/>
    <property type="project" value="TreeGrafter"/>
</dbReference>
<dbReference type="PANTHER" id="PTHR11373:SF4">
    <property type="entry name" value="DEOXYNUCLEOSIDE TRIPHOSPHATE TRIPHOSPHOHYDROLASE SAMHD1"/>
    <property type="match status" value="1"/>
</dbReference>
<dbReference type="Pfam" id="PF01966">
    <property type="entry name" value="HD"/>
    <property type="match status" value="1"/>
</dbReference>
<dbReference type="GO" id="GO:0006203">
    <property type="term" value="P:dGTP catabolic process"/>
    <property type="evidence" value="ECO:0007669"/>
    <property type="project" value="TreeGrafter"/>
</dbReference>
<dbReference type="EMBL" id="GHES01013059">
    <property type="protein sequence ID" value="MPA43618.1"/>
    <property type="molecule type" value="Transcribed_RNA"/>
</dbReference>
<dbReference type="AlphaFoldDB" id="A0A5B6ZIZ0"/>
<dbReference type="Gene3D" id="3.30.70.2760">
    <property type="match status" value="1"/>
</dbReference>
<evidence type="ECO:0000259" key="1">
    <source>
        <dbReference type="PROSITE" id="PS51831"/>
    </source>
</evidence>